<gene>
    <name evidence="2" type="ORF">ACRE_020410</name>
</gene>
<feature type="region of interest" description="Disordered" evidence="1">
    <location>
        <begin position="25"/>
        <end position="56"/>
    </location>
</feature>
<dbReference type="PANTHER" id="PTHR42336:SF1">
    <property type="entry name" value="ALKYL HYDROPEROXIDE REDUCTASE SUBUNIT C_ THIOL SPECIFIC ANTIOXIDANT DOMAIN-CONTAINING PROTEIN"/>
    <property type="match status" value="1"/>
</dbReference>
<dbReference type="Pfam" id="PF13911">
    <property type="entry name" value="AhpC-TSA_2"/>
    <property type="match status" value="1"/>
</dbReference>
<dbReference type="AlphaFoldDB" id="A0A086TCQ0"/>
<accession>A0A086TCQ0</accession>
<keyword evidence="3" id="KW-1185">Reference proteome</keyword>
<evidence type="ECO:0000256" key="1">
    <source>
        <dbReference type="SAM" id="MobiDB-lite"/>
    </source>
</evidence>
<reference evidence="3" key="1">
    <citation type="journal article" date="2014" name="Genome Announc.">
        <title>Genome sequence and annotation of Acremonium chrysogenum, producer of the beta-lactam antibiotic cephalosporin C.</title>
        <authorList>
            <person name="Terfehr D."/>
            <person name="Dahlmann T.A."/>
            <person name="Specht T."/>
            <person name="Zadra I."/>
            <person name="Kuernsteiner H."/>
            <person name="Kueck U."/>
        </authorList>
    </citation>
    <scope>NUCLEOTIDE SEQUENCE [LARGE SCALE GENOMIC DNA]</scope>
    <source>
        <strain evidence="3">ATCC 11550 / CBS 779.69 / DSM 880 / IAM 14645 / JCM 23072 / IMI 49137</strain>
    </source>
</reference>
<evidence type="ECO:0008006" key="4">
    <source>
        <dbReference type="Google" id="ProtNLM"/>
    </source>
</evidence>
<protein>
    <recommendedName>
        <fullName evidence="4">Alkyl hydroperoxide reductase subunit C/ Thiol specific antioxidant domain-containing protein</fullName>
    </recommendedName>
</protein>
<evidence type="ECO:0000313" key="2">
    <source>
        <dbReference type="EMBL" id="KFH47132.1"/>
    </source>
</evidence>
<organism evidence="2 3">
    <name type="scientific">Hapsidospora chrysogenum (strain ATCC 11550 / CBS 779.69 / DSM 880 / IAM 14645 / JCM 23072 / IMI 49137)</name>
    <name type="common">Acremonium chrysogenum</name>
    <dbReference type="NCBI Taxonomy" id="857340"/>
    <lineage>
        <taxon>Eukaryota</taxon>
        <taxon>Fungi</taxon>
        <taxon>Dikarya</taxon>
        <taxon>Ascomycota</taxon>
        <taxon>Pezizomycotina</taxon>
        <taxon>Sordariomycetes</taxon>
        <taxon>Hypocreomycetidae</taxon>
        <taxon>Hypocreales</taxon>
        <taxon>Bionectriaceae</taxon>
        <taxon>Hapsidospora</taxon>
    </lineage>
</organism>
<dbReference type="InterPro" id="IPR036249">
    <property type="entry name" value="Thioredoxin-like_sf"/>
</dbReference>
<name>A0A086TCQ0_HAPC1</name>
<dbReference type="SUPFAM" id="SSF52833">
    <property type="entry name" value="Thioredoxin-like"/>
    <property type="match status" value="1"/>
</dbReference>
<dbReference type="OrthoDB" id="40334at2759"/>
<dbReference type="EMBL" id="JPKY01000012">
    <property type="protein sequence ID" value="KFH47132.1"/>
    <property type="molecule type" value="Genomic_DNA"/>
</dbReference>
<evidence type="ECO:0000313" key="3">
    <source>
        <dbReference type="Proteomes" id="UP000029964"/>
    </source>
</evidence>
<dbReference type="PANTHER" id="PTHR42336">
    <property type="entry name" value="THIOREDOXIN DOMAIN-CONTAINING PROTEIN-RELATED"/>
    <property type="match status" value="1"/>
</dbReference>
<sequence length="299" mass="32437">MLANLTAQLALKKVGLSSDSLDFSYLSGPSDQSRRREPNRLRKRAPQDYEDEYDDGGGGGWSSWVPSLSVKSLPLTVHPWLNPKPPPVAVGRVPSVGSPAPADRDSKLRLGRQRTLVVFLRCVGCAFAQKTFLALRSIANRHVGTIRCIAVSHSSAHATKKWIDFMGGAWDVEVVIDEDRAVYAAWGLGLGNIMYLFHPAAQVQGWKEKGWLGDEVAAAVNRTGGLATREAGAYRSGSNNYDDGDDDDDEDGYSGIMGNKWQEAGAFAVDGKGTVVWGGKATRSDDMMNLEEGARILQL</sequence>
<proteinExistence type="predicted"/>
<dbReference type="HOGENOM" id="CLU_072123_1_0_1"/>
<comment type="caution">
    <text evidence="2">The sequence shown here is derived from an EMBL/GenBank/DDBJ whole genome shotgun (WGS) entry which is preliminary data.</text>
</comment>
<dbReference type="Proteomes" id="UP000029964">
    <property type="component" value="Unassembled WGS sequence"/>
</dbReference>
<dbReference type="InterPro" id="IPR032801">
    <property type="entry name" value="PXL2A/B/C"/>
</dbReference>
<dbReference type="Gene3D" id="3.40.30.10">
    <property type="entry name" value="Glutaredoxin"/>
    <property type="match status" value="1"/>
</dbReference>